<reference evidence="1 2" key="1">
    <citation type="journal article" date="2012" name="J. Bacteriol.">
        <title>Complete genome sequence of Klebsiella oxytoca KCTC 1686, used in production of 2,3-butanediol.</title>
        <authorList>
            <person name="Shin S.H."/>
            <person name="Kim S."/>
            <person name="Kim J.Y."/>
            <person name="Lee S."/>
            <person name="Um Y."/>
            <person name="Oh M.K."/>
            <person name="Kim Y.R."/>
            <person name="Lee J."/>
            <person name="Yang K.S."/>
        </authorList>
    </citation>
    <scope>NUCLEOTIDE SEQUENCE [LARGE SCALE GENOMIC DNA]</scope>
    <source>
        <strain evidence="2">ATCC 8724 / DSM 4798 / JCM 20051 / NBRC 3318 / NRRL B-199 / KCTC 1686</strain>
    </source>
</reference>
<dbReference type="AlphaFoldDB" id="A0A0H3H862"/>
<gene>
    <name evidence="1" type="ordered locus">KOX_18820</name>
</gene>
<dbReference type="Proteomes" id="UP000007843">
    <property type="component" value="Chromosome"/>
</dbReference>
<dbReference type="KEGG" id="kox:KOX_18820"/>
<accession>A0A0H3H862</accession>
<sequence length="45" mass="5520">MLIEVQLYQLLLTEYFLDQMEKYILQEALKRHSIDYYEGHKVNSL</sequence>
<dbReference type="HOGENOM" id="CLU_209727_0_0_6"/>
<evidence type="ECO:0000313" key="2">
    <source>
        <dbReference type="Proteomes" id="UP000007843"/>
    </source>
</evidence>
<dbReference type="EMBL" id="CP003218">
    <property type="protein sequence ID" value="AEX05486.1"/>
    <property type="molecule type" value="Genomic_DNA"/>
</dbReference>
<protein>
    <submittedName>
        <fullName evidence="1">Uncharacterized protein</fullName>
    </submittedName>
</protein>
<organism evidence="1 2">
    <name type="scientific">Klebsiella michiganensis (strain ATCC 8724 / DSM 4798 / JCM 20051 / NBRC 3318 / NRRL B-199 / KCTC 1686 / BUCSAV 143 / CCM 1901)</name>
    <dbReference type="NCBI Taxonomy" id="1006551"/>
    <lineage>
        <taxon>Bacteria</taxon>
        <taxon>Pseudomonadati</taxon>
        <taxon>Pseudomonadota</taxon>
        <taxon>Gammaproteobacteria</taxon>
        <taxon>Enterobacterales</taxon>
        <taxon>Enterobacteriaceae</taxon>
        <taxon>Klebsiella/Raoultella group</taxon>
        <taxon>Klebsiella</taxon>
    </lineage>
</organism>
<name>A0A0H3H862_KLEM8</name>
<evidence type="ECO:0000313" key="1">
    <source>
        <dbReference type="EMBL" id="AEX05486.1"/>
    </source>
</evidence>
<proteinExistence type="predicted"/>